<gene>
    <name evidence="4" type="primary">LOC109129974</name>
</gene>
<feature type="compositionally biased region" description="Basic residues" evidence="2">
    <location>
        <begin position="256"/>
        <end position="267"/>
    </location>
</feature>
<name>A0ABM1R6E6_CAMSA</name>
<dbReference type="InterPro" id="IPR042277">
    <property type="entry name" value="IST1-like"/>
</dbReference>
<accession>A0ABM1R6E6</accession>
<feature type="region of interest" description="Disordered" evidence="2">
    <location>
        <begin position="121"/>
        <end position="215"/>
    </location>
</feature>
<dbReference type="RefSeq" id="XP_019094584.1">
    <property type="nucleotide sequence ID" value="XM_019239039.1"/>
</dbReference>
<keyword evidence="3" id="KW-1185">Reference proteome</keyword>
<reference evidence="3" key="1">
    <citation type="journal article" date="2014" name="Nat. Commun.">
        <title>The emerging biofuel crop Camelina sativa retains a highly undifferentiated hexaploid genome structure.</title>
        <authorList>
            <person name="Kagale S."/>
            <person name="Koh C."/>
            <person name="Nixon J."/>
            <person name="Bollina V."/>
            <person name="Clarke W.E."/>
            <person name="Tuteja R."/>
            <person name="Spillane C."/>
            <person name="Robinson S.J."/>
            <person name="Links M.G."/>
            <person name="Clarke C."/>
            <person name="Higgins E.E."/>
            <person name="Huebert T."/>
            <person name="Sharpe A.G."/>
            <person name="Parkin I.A."/>
        </authorList>
    </citation>
    <scope>NUCLEOTIDE SEQUENCE [LARGE SCALE GENOMIC DNA]</scope>
    <source>
        <strain evidence="3">cv. DH55</strain>
    </source>
</reference>
<evidence type="ECO:0000313" key="3">
    <source>
        <dbReference type="Proteomes" id="UP000694864"/>
    </source>
</evidence>
<organism evidence="3 4">
    <name type="scientific">Camelina sativa</name>
    <name type="common">False flax</name>
    <name type="synonym">Myagrum sativum</name>
    <dbReference type="NCBI Taxonomy" id="90675"/>
    <lineage>
        <taxon>Eukaryota</taxon>
        <taxon>Viridiplantae</taxon>
        <taxon>Streptophyta</taxon>
        <taxon>Embryophyta</taxon>
        <taxon>Tracheophyta</taxon>
        <taxon>Spermatophyta</taxon>
        <taxon>Magnoliopsida</taxon>
        <taxon>eudicotyledons</taxon>
        <taxon>Gunneridae</taxon>
        <taxon>Pentapetalae</taxon>
        <taxon>rosids</taxon>
        <taxon>malvids</taxon>
        <taxon>Brassicales</taxon>
        <taxon>Brassicaceae</taxon>
        <taxon>Camelineae</taxon>
        <taxon>Camelina</taxon>
    </lineage>
</organism>
<feature type="region of interest" description="Disordered" evidence="2">
    <location>
        <begin position="245"/>
        <end position="267"/>
    </location>
</feature>
<protein>
    <submittedName>
        <fullName evidence="4">Uncharacterized protein LOC109129974</fullName>
    </submittedName>
</protein>
<dbReference type="Proteomes" id="UP000694864">
    <property type="component" value="Chromosome 17"/>
</dbReference>
<feature type="compositionally biased region" description="Acidic residues" evidence="2">
    <location>
        <begin position="152"/>
        <end position="171"/>
    </location>
</feature>
<evidence type="ECO:0000256" key="2">
    <source>
        <dbReference type="SAM" id="MobiDB-lite"/>
    </source>
</evidence>
<dbReference type="Gene3D" id="1.20.1260.60">
    <property type="entry name" value="Vacuolar protein sorting-associated protein Ist1"/>
    <property type="match status" value="1"/>
</dbReference>
<feature type="compositionally biased region" description="Basic and acidic residues" evidence="2">
    <location>
        <begin position="188"/>
        <end position="211"/>
    </location>
</feature>
<evidence type="ECO:0000313" key="4">
    <source>
        <dbReference type="RefSeq" id="XP_019094584.1"/>
    </source>
</evidence>
<feature type="compositionally biased region" description="Basic and acidic residues" evidence="2">
    <location>
        <begin position="121"/>
        <end position="137"/>
    </location>
</feature>
<sequence>MANSFHMRTVVATASISKLSNDKINEAVSSLVFASASCGQELRELVSIKELFSQRYGQSYVTSALQLRPGNLVNLQIKENLSESSVSEDVKFRLLDEIAKDYVHRLEVLRLKYTSEIGKQKEEKEKKVMDSDLHSCSDEQSPDEVYKSSLSDFEEEISEEETSVLEDDYIEEAQTQKRTHQRRRRSSKKEGQEDRQKAVTNQDVHHPDYDQMKNQIKAVKAKEEEELLVQPRLPDEDQMVNQIKAVKAKDEEQRRLATRHVHPKLPD</sequence>
<dbReference type="PANTHER" id="PTHR12161">
    <property type="entry name" value="IST1 FAMILY MEMBER"/>
    <property type="match status" value="1"/>
</dbReference>
<comment type="similarity">
    <text evidence="1">Belongs to the IST1 family.</text>
</comment>
<dbReference type="GeneID" id="109129974"/>
<dbReference type="PANTHER" id="PTHR12161:SF44">
    <property type="entry name" value="REGULATOR OF VPS4 ACTIVITY IN THE MVB PATHWAY PROTEIN"/>
    <property type="match status" value="1"/>
</dbReference>
<dbReference type="Pfam" id="PF03398">
    <property type="entry name" value="Ist1"/>
    <property type="match status" value="1"/>
</dbReference>
<dbReference type="InterPro" id="IPR005061">
    <property type="entry name" value="Ist1"/>
</dbReference>
<reference evidence="4" key="2">
    <citation type="submission" date="2025-08" db="UniProtKB">
        <authorList>
            <consortium name="RefSeq"/>
        </authorList>
    </citation>
    <scope>IDENTIFICATION</scope>
    <source>
        <tissue evidence="4">Leaf</tissue>
    </source>
</reference>
<proteinExistence type="inferred from homology"/>
<feature type="compositionally biased region" description="Basic residues" evidence="2">
    <location>
        <begin position="177"/>
        <end position="187"/>
    </location>
</feature>
<evidence type="ECO:0000256" key="1">
    <source>
        <dbReference type="ARBA" id="ARBA00005536"/>
    </source>
</evidence>